<sequence>MMRFRFHRSTNTPVNGPISAWGNIEKMAAKASTSADFVSKLNQSIEAKLTTELLKCEKNCPVHMIVKTFFQ</sequence>
<gene>
    <name evidence="1" type="ORF">SDC9_147334</name>
</gene>
<dbReference type="AlphaFoldDB" id="A0A645EFL4"/>
<proteinExistence type="predicted"/>
<comment type="caution">
    <text evidence="1">The sequence shown here is derived from an EMBL/GenBank/DDBJ whole genome shotgun (WGS) entry which is preliminary data.</text>
</comment>
<name>A0A645EFL4_9ZZZZ</name>
<accession>A0A645EFL4</accession>
<organism evidence="1">
    <name type="scientific">bioreactor metagenome</name>
    <dbReference type="NCBI Taxonomy" id="1076179"/>
    <lineage>
        <taxon>unclassified sequences</taxon>
        <taxon>metagenomes</taxon>
        <taxon>ecological metagenomes</taxon>
    </lineage>
</organism>
<protein>
    <submittedName>
        <fullName evidence="1">Uncharacterized protein</fullName>
    </submittedName>
</protein>
<evidence type="ECO:0000313" key="1">
    <source>
        <dbReference type="EMBL" id="MPN00140.1"/>
    </source>
</evidence>
<dbReference type="EMBL" id="VSSQ01046181">
    <property type="protein sequence ID" value="MPN00140.1"/>
    <property type="molecule type" value="Genomic_DNA"/>
</dbReference>
<reference evidence="1" key="1">
    <citation type="submission" date="2019-08" db="EMBL/GenBank/DDBJ databases">
        <authorList>
            <person name="Kucharzyk K."/>
            <person name="Murdoch R.W."/>
            <person name="Higgins S."/>
            <person name="Loffler F."/>
        </authorList>
    </citation>
    <scope>NUCLEOTIDE SEQUENCE</scope>
</reference>